<dbReference type="GO" id="GO:0031123">
    <property type="term" value="P:RNA 3'-end processing"/>
    <property type="evidence" value="ECO:0007669"/>
    <property type="project" value="TreeGrafter"/>
</dbReference>
<evidence type="ECO:0000259" key="11">
    <source>
        <dbReference type="Pfam" id="PF03828"/>
    </source>
</evidence>
<protein>
    <recommendedName>
        <fullName evidence="5">polynucleotide adenylyltransferase</fullName>
        <ecNumber evidence="5">2.7.7.19</ecNumber>
    </recommendedName>
</protein>
<keyword evidence="9" id="KW-0460">Magnesium</keyword>
<keyword evidence="6" id="KW-0963">Cytoplasm</keyword>
<evidence type="ECO:0000259" key="12">
    <source>
        <dbReference type="Pfam" id="PF22600"/>
    </source>
</evidence>
<dbReference type="InterPro" id="IPR002058">
    <property type="entry name" value="PAP_assoc"/>
</dbReference>
<organism evidence="13 14">
    <name type="scientific">Piromyces finnis</name>
    <dbReference type="NCBI Taxonomy" id="1754191"/>
    <lineage>
        <taxon>Eukaryota</taxon>
        <taxon>Fungi</taxon>
        <taxon>Fungi incertae sedis</taxon>
        <taxon>Chytridiomycota</taxon>
        <taxon>Chytridiomycota incertae sedis</taxon>
        <taxon>Neocallimastigomycetes</taxon>
        <taxon>Neocallimastigales</taxon>
        <taxon>Neocallimastigaceae</taxon>
        <taxon>Piromyces</taxon>
    </lineage>
</organism>
<dbReference type="Proteomes" id="UP000193719">
    <property type="component" value="Unassembled WGS sequence"/>
</dbReference>
<dbReference type="PANTHER" id="PTHR12271:SF40">
    <property type="entry name" value="POLY(A) RNA POLYMERASE GLD2"/>
    <property type="match status" value="1"/>
</dbReference>
<dbReference type="GO" id="GO:0046872">
    <property type="term" value="F:metal ion binding"/>
    <property type="evidence" value="ECO:0007669"/>
    <property type="project" value="UniProtKB-KW"/>
</dbReference>
<feature type="region of interest" description="Disordered" evidence="10">
    <location>
        <begin position="447"/>
        <end position="622"/>
    </location>
</feature>
<evidence type="ECO:0000256" key="7">
    <source>
        <dbReference type="ARBA" id="ARBA00022679"/>
    </source>
</evidence>
<dbReference type="PANTHER" id="PTHR12271">
    <property type="entry name" value="POLY A POLYMERASE CID PAP -RELATED"/>
    <property type="match status" value="1"/>
</dbReference>
<dbReference type="Pfam" id="PF03828">
    <property type="entry name" value="PAP_assoc"/>
    <property type="match status" value="1"/>
</dbReference>
<comment type="subcellular location">
    <subcellularLocation>
        <location evidence="3">Cytoplasm</location>
    </subcellularLocation>
</comment>
<dbReference type="GO" id="GO:0010605">
    <property type="term" value="P:negative regulation of macromolecule metabolic process"/>
    <property type="evidence" value="ECO:0007669"/>
    <property type="project" value="UniProtKB-ARBA"/>
</dbReference>
<dbReference type="OrthoDB" id="2274644at2759"/>
<dbReference type="InterPro" id="IPR043519">
    <property type="entry name" value="NT_sf"/>
</dbReference>
<dbReference type="GO" id="GO:1990817">
    <property type="term" value="F:poly(A) RNA polymerase activity"/>
    <property type="evidence" value="ECO:0007669"/>
    <property type="project" value="UniProtKB-EC"/>
</dbReference>
<dbReference type="Pfam" id="PF22600">
    <property type="entry name" value="MTPAP-like_central"/>
    <property type="match status" value="1"/>
</dbReference>
<evidence type="ECO:0000256" key="4">
    <source>
        <dbReference type="ARBA" id="ARBA00008593"/>
    </source>
</evidence>
<dbReference type="SUPFAM" id="SSF81301">
    <property type="entry name" value="Nucleotidyltransferase"/>
    <property type="match status" value="1"/>
</dbReference>
<feature type="compositionally biased region" description="Polar residues" evidence="10">
    <location>
        <begin position="286"/>
        <end position="299"/>
    </location>
</feature>
<dbReference type="CDD" id="cd05402">
    <property type="entry name" value="NT_PAP_TUTase"/>
    <property type="match status" value="1"/>
</dbReference>
<dbReference type="GO" id="GO:0005737">
    <property type="term" value="C:cytoplasm"/>
    <property type="evidence" value="ECO:0007669"/>
    <property type="project" value="UniProtKB-SubCell"/>
</dbReference>
<keyword evidence="8" id="KW-0479">Metal-binding</keyword>
<feature type="region of interest" description="Disordered" evidence="10">
    <location>
        <begin position="348"/>
        <end position="404"/>
    </location>
</feature>
<accession>A0A1Y1VB18</accession>
<comment type="caution">
    <text evidence="13">The sequence shown here is derived from an EMBL/GenBank/DDBJ whole genome shotgun (WGS) entry which is preliminary data.</text>
</comment>
<dbReference type="InterPro" id="IPR054708">
    <property type="entry name" value="MTPAP-like_central"/>
</dbReference>
<name>A0A1Y1VB18_9FUNG</name>
<keyword evidence="14" id="KW-1185">Reference proteome</keyword>
<feature type="compositionally biased region" description="Polar residues" evidence="10">
    <location>
        <begin position="536"/>
        <end position="557"/>
    </location>
</feature>
<gene>
    <name evidence="13" type="ORF">BCR36DRAFT_583293</name>
</gene>
<feature type="compositionally biased region" description="Acidic residues" evidence="10">
    <location>
        <begin position="595"/>
        <end position="619"/>
    </location>
</feature>
<evidence type="ECO:0000256" key="5">
    <source>
        <dbReference type="ARBA" id="ARBA00012388"/>
    </source>
</evidence>
<evidence type="ECO:0000256" key="6">
    <source>
        <dbReference type="ARBA" id="ARBA00022490"/>
    </source>
</evidence>
<feature type="compositionally biased region" description="Acidic residues" evidence="10">
    <location>
        <begin position="216"/>
        <end position="247"/>
    </location>
</feature>
<reference evidence="13 14" key="1">
    <citation type="submission" date="2016-08" db="EMBL/GenBank/DDBJ databases">
        <title>Genomes of anaerobic fungi encode conserved fungal cellulosomes for biomass hydrolysis.</title>
        <authorList>
            <consortium name="DOE Joint Genome Institute"/>
            <person name="Haitjema C.H."/>
            <person name="Gilmore S.P."/>
            <person name="Henske J.K."/>
            <person name="Solomon K.V."/>
            <person name="De Groot R."/>
            <person name="Kuo A."/>
            <person name="Mondo S.J."/>
            <person name="Salamov A.A."/>
            <person name="Labutti K."/>
            <person name="Zhao Z."/>
            <person name="Chiniquy J."/>
            <person name="Barry K."/>
            <person name="Brewer H.M."/>
            <person name="Purvine S.O."/>
            <person name="Wright A.T."/>
            <person name="Boxma B."/>
            <person name="Van Alen T."/>
            <person name="Hackstein J.H."/>
            <person name="Baker S.E."/>
            <person name="Grigoriev I.V."/>
            <person name="O'Malley M.A."/>
        </authorList>
    </citation>
    <scope>NUCLEOTIDE SEQUENCE [LARGE SCALE GENOMIC DNA]</scope>
    <source>
        <strain evidence="14">finn</strain>
    </source>
</reference>
<feature type="compositionally biased region" description="Polar residues" evidence="10">
    <location>
        <begin position="564"/>
        <end position="592"/>
    </location>
</feature>
<dbReference type="SUPFAM" id="SSF81631">
    <property type="entry name" value="PAP/OAS1 substrate-binding domain"/>
    <property type="match status" value="1"/>
</dbReference>
<comment type="cofactor">
    <cofactor evidence="1">
        <name>Mn(2+)</name>
        <dbReference type="ChEBI" id="CHEBI:29035"/>
    </cofactor>
</comment>
<comment type="similarity">
    <text evidence="4">Belongs to the DNA polymerase type-B-like family.</text>
</comment>
<feature type="compositionally biased region" description="Polar residues" evidence="10">
    <location>
        <begin position="471"/>
        <end position="529"/>
    </location>
</feature>
<dbReference type="STRING" id="1754191.A0A1Y1VB18"/>
<comment type="cofactor">
    <cofactor evidence="2">
        <name>Mg(2+)</name>
        <dbReference type="ChEBI" id="CHEBI:18420"/>
    </cofactor>
</comment>
<dbReference type="EC" id="2.7.7.19" evidence="5"/>
<feature type="domain" description="PAP-associated" evidence="11">
    <location>
        <begin position="1349"/>
        <end position="1400"/>
    </location>
</feature>
<feature type="compositionally biased region" description="Polar residues" evidence="10">
    <location>
        <begin position="348"/>
        <end position="370"/>
    </location>
</feature>
<keyword evidence="7" id="KW-0808">Transferase</keyword>
<feature type="domain" description="Poly(A) RNA polymerase mitochondrial-like central palm" evidence="12">
    <location>
        <begin position="1102"/>
        <end position="1239"/>
    </location>
</feature>
<dbReference type="Gene3D" id="3.30.460.10">
    <property type="entry name" value="Beta Polymerase, domain 2"/>
    <property type="match status" value="1"/>
</dbReference>
<evidence type="ECO:0000256" key="1">
    <source>
        <dbReference type="ARBA" id="ARBA00001936"/>
    </source>
</evidence>
<feature type="region of interest" description="Disordered" evidence="10">
    <location>
        <begin position="214"/>
        <end position="299"/>
    </location>
</feature>
<reference evidence="13 14" key="2">
    <citation type="submission" date="2016-08" db="EMBL/GenBank/DDBJ databases">
        <title>Pervasive Adenine N6-methylation of Active Genes in Fungi.</title>
        <authorList>
            <consortium name="DOE Joint Genome Institute"/>
            <person name="Mondo S.J."/>
            <person name="Dannebaum R.O."/>
            <person name="Kuo R.C."/>
            <person name="Labutti K."/>
            <person name="Haridas S."/>
            <person name="Kuo A."/>
            <person name="Salamov A."/>
            <person name="Ahrendt S.R."/>
            <person name="Lipzen A."/>
            <person name="Sullivan W."/>
            <person name="Andreopoulos W.B."/>
            <person name="Clum A."/>
            <person name="Lindquist E."/>
            <person name="Daum C."/>
            <person name="Ramamoorthy G.K."/>
            <person name="Gryganskyi A."/>
            <person name="Culley D."/>
            <person name="Magnuson J.K."/>
            <person name="James T.Y."/>
            <person name="O'Malley M.A."/>
            <person name="Stajich J.E."/>
            <person name="Spatafora J.W."/>
            <person name="Visel A."/>
            <person name="Grigoriev I.V."/>
        </authorList>
    </citation>
    <scope>NUCLEOTIDE SEQUENCE [LARGE SCALE GENOMIC DNA]</scope>
    <source>
        <strain evidence="14">finn</strain>
    </source>
</reference>
<evidence type="ECO:0000256" key="8">
    <source>
        <dbReference type="ARBA" id="ARBA00022723"/>
    </source>
</evidence>
<evidence type="ECO:0000313" key="13">
    <source>
        <dbReference type="EMBL" id="ORX50707.1"/>
    </source>
</evidence>
<evidence type="ECO:0000256" key="2">
    <source>
        <dbReference type="ARBA" id="ARBA00001946"/>
    </source>
</evidence>
<dbReference type="EMBL" id="MCFH01000020">
    <property type="protein sequence ID" value="ORX50707.1"/>
    <property type="molecule type" value="Genomic_DNA"/>
</dbReference>
<evidence type="ECO:0000256" key="3">
    <source>
        <dbReference type="ARBA" id="ARBA00004496"/>
    </source>
</evidence>
<evidence type="ECO:0000313" key="14">
    <source>
        <dbReference type="Proteomes" id="UP000193719"/>
    </source>
</evidence>
<evidence type="ECO:0000256" key="9">
    <source>
        <dbReference type="ARBA" id="ARBA00022842"/>
    </source>
</evidence>
<dbReference type="Gene3D" id="1.10.1410.10">
    <property type="match status" value="1"/>
</dbReference>
<sequence length="1443" mass="168443">MHELIGSTKITVESANNWLLNHYSLDDSEKEIMKTFLKECKDLNTFLSFDINSDIFKIVKENNTEYVILQADSLNKNKIELESLYQKHLLKNQPLILEPYNDNFLLLNYSYLSLKKSDWDDIESFTLEIFIIFFMACYKSFGVVCNSQFLLELIGKYKIPIKSLTINYLEELISKKKYIITHKIKISNSKNSSEEILRLCFDNISMIKIRSYTDDYSSDDDSDDYSDDYSDDDSDDDSDDKNDDENVLNDIEAKNESSKLDNNVTIENKEFTEKNDDDDNPINNNEFSQGNNESSSLNLNKTSSIINPKIELTQANYDNQNQGKALSLPSSPKSYLNSLVINNQAQHNSNLRQPPGLENQNAKSFPNSPKINFDVSAPNYQPQDYNDFYQPPPGFESQSIKDFPNLPKADFDVSAPSYQPQDYNYFYQPPPGFESQSIKDFPNLPKTDFDISAPSYQPQDHNDLYQPPGFESQSINGFPNSPKTDLNVSAPSYQPQDHNSFHQPLGFENQSIKSFPNSPKTDLNVSAPSYQPLGFENQSIKSFPNSPKTDLNVSAPSYQPLGFENQSIKSFPNSPKTDLNVSAPSYQPQNYPNNFEDDDFEDIFKDDDDDDSNESESNYENETYVNPEIDDLLKKADIQFRNNRGLSEIYALDIILDSILNIIIISSKELLNINIVPLDVCVKYIQMFKDIFEDELSGNIIDETYLLNYIKQRKEKIHEIIKIDNNYIYISFANEIMTDKYIQKLGNINNKFNDSNFKYNVEQLIQAIKTPKILKDNPLKAYINNYITFFPIYKDLFYDIIEILIPEDEMALDVLGSVIINNCDHKFNKNYYQFLLRASNGIESFIFKTSNHEKFFSKNENNNVFIDLSKLDNVDYKKELNKIFENNEENKNDIIVILLLIFLISYGEYDKNKNEILLLLEEIEFFFGYFTDIDYLPLISIIKEYNNGLNLLEDGYKLITFKLNNKEMQPSNFDSKEDTLRNLLNNFIFTFNKSLKEENINDFMKGYIEYFPIIQKLKDSIIQLLQPGYYNSVEYINANLKNYITQFGLSLYDYYTSCCSNSLETILEHDKDFSFYKFNGRIYCKYNQKYKENEINNINKKLDDSIVAIVKDSLPEEEDYKRLEKFEKKMKKIIMNEKQWKNYELEVHRFGSSKNGLWSNQSDIDLCIFANNSKGQYIDINMHKIAHVLKVNGMINIEPIIHTRIPICKFEDPETGFNCDLSCNNRIPIYNSELIACYMKFDERVRDIVMIVKKWAKERCINSSKDRTFSSYTFVLLCIAYFQIIDPPVLPNLQNKIANIDMFEIDVNVSNKLLNKNLSGYYLEKVRFYNDIKKISRYFISKNESSRRELLLGLFKFYGCDYHFEDVICNIRVDGSFEKVHDYLHNNKDYIFAVKDPFIKKRIINCNSGEDEKRHIINEFYRAYNILKNTNELNAIFKNDDIV</sequence>
<evidence type="ECO:0000256" key="10">
    <source>
        <dbReference type="SAM" id="MobiDB-lite"/>
    </source>
</evidence>
<proteinExistence type="inferred from homology"/>